<dbReference type="EMBL" id="BGPR01000081">
    <property type="protein sequence ID" value="GBL91671.1"/>
    <property type="molecule type" value="Genomic_DNA"/>
</dbReference>
<evidence type="ECO:0000313" key="2">
    <source>
        <dbReference type="Proteomes" id="UP000499080"/>
    </source>
</evidence>
<protein>
    <submittedName>
        <fullName evidence="1">Uncharacterized protein</fullName>
    </submittedName>
</protein>
<dbReference type="OrthoDB" id="10455232at2759"/>
<proteinExistence type="predicted"/>
<reference evidence="1 2" key="1">
    <citation type="journal article" date="2019" name="Sci. Rep.">
        <title>Orb-weaving spider Araneus ventricosus genome elucidates the spidroin gene catalogue.</title>
        <authorList>
            <person name="Kono N."/>
            <person name="Nakamura H."/>
            <person name="Ohtoshi R."/>
            <person name="Moran D.A.P."/>
            <person name="Shinohara A."/>
            <person name="Yoshida Y."/>
            <person name="Fujiwara M."/>
            <person name="Mori M."/>
            <person name="Tomita M."/>
            <person name="Arakawa K."/>
        </authorList>
    </citation>
    <scope>NUCLEOTIDE SEQUENCE [LARGE SCALE GENOMIC DNA]</scope>
</reference>
<keyword evidence="2" id="KW-1185">Reference proteome</keyword>
<dbReference type="Proteomes" id="UP000499080">
    <property type="component" value="Unassembled WGS sequence"/>
</dbReference>
<sequence>MQHLSVVRLIAHNQSLKGLSLDTPTKDTGNLPPHIKQVVLAGLFSPSRPGGVKSQIRDMFSIRPVVRHIWPRWPECKVSALEPRFPSSKPDSTNDPSCMWVWCMLNLTSRVKLPSAGVAWKLEEGEPA</sequence>
<gene>
    <name evidence="1" type="ORF">AVEN_71325_1</name>
</gene>
<name>A0A4Y2BHD6_ARAVE</name>
<dbReference type="AlphaFoldDB" id="A0A4Y2BHD6"/>
<accession>A0A4Y2BHD6</accession>
<evidence type="ECO:0000313" key="1">
    <source>
        <dbReference type="EMBL" id="GBL91671.1"/>
    </source>
</evidence>
<organism evidence="1 2">
    <name type="scientific">Araneus ventricosus</name>
    <name type="common">Orbweaver spider</name>
    <name type="synonym">Epeira ventricosa</name>
    <dbReference type="NCBI Taxonomy" id="182803"/>
    <lineage>
        <taxon>Eukaryota</taxon>
        <taxon>Metazoa</taxon>
        <taxon>Ecdysozoa</taxon>
        <taxon>Arthropoda</taxon>
        <taxon>Chelicerata</taxon>
        <taxon>Arachnida</taxon>
        <taxon>Araneae</taxon>
        <taxon>Araneomorphae</taxon>
        <taxon>Entelegynae</taxon>
        <taxon>Araneoidea</taxon>
        <taxon>Araneidae</taxon>
        <taxon>Araneus</taxon>
    </lineage>
</organism>
<comment type="caution">
    <text evidence="1">The sequence shown here is derived from an EMBL/GenBank/DDBJ whole genome shotgun (WGS) entry which is preliminary data.</text>
</comment>